<dbReference type="Gene3D" id="3.30.70.330">
    <property type="match status" value="1"/>
</dbReference>
<organism evidence="3 4">
    <name type="scientific">Linnemannia gamsii</name>
    <dbReference type="NCBI Taxonomy" id="64522"/>
    <lineage>
        <taxon>Eukaryota</taxon>
        <taxon>Fungi</taxon>
        <taxon>Fungi incertae sedis</taxon>
        <taxon>Mucoromycota</taxon>
        <taxon>Mortierellomycotina</taxon>
        <taxon>Mortierellomycetes</taxon>
        <taxon>Mortierellales</taxon>
        <taxon>Mortierellaceae</taxon>
        <taxon>Linnemannia</taxon>
    </lineage>
</organism>
<dbReference type="Proteomes" id="UP001194696">
    <property type="component" value="Unassembled WGS sequence"/>
</dbReference>
<dbReference type="InterPro" id="IPR035979">
    <property type="entry name" value="RBD_domain_sf"/>
</dbReference>
<dbReference type="SUPFAM" id="SSF54928">
    <property type="entry name" value="RNA-binding domain, RBD"/>
    <property type="match status" value="1"/>
</dbReference>
<accession>A0ABQ7JS15</accession>
<feature type="compositionally biased region" description="Basic and acidic residues" evidence="1">
    <location>
        <begin position="107"/>
        <end position="119"/>
    </location>
</feature>
<feature type="domain" description="RRM" evidence="2">
    <location>
        <begin position="60"/>
        <end position="95"/>
    </location>
</feature>
<feature type="region of interest" description="Disordered" evidence="1">
    <location>
        <begin position="102"/>
        <end position="122"/>
    </location>
</feature>
<reference evidence="3 4" key="1">
    <citation type="journal article" date="2020" name="Fungal Divers.">
        <title>Resolving the Mortierellaceae phylogeny through synthesis of multi-gene phylogenetics and phylogenomics.</title>
        <authorList>
            <person name="Vandepol N."/>
            <person name="Liber J."/>
            <person name="Desiro A."/>
            <person name="Na H."/>
            <person name="Kennedy M."/>
            <person name="Barry K."/>
            <person name="Grigoriev I.V."/>
            <person name="Miller A.N."/>
            <person name="O'Donnell K."/>
            <person name="Stajich J.E."/>
            <person name="Bonito G."/>
        </authorList>
    </citation>
    <scope>NUCLEOTIDE SEQUENCE [LARGE SCALE GENOMIC DNA]</scope>
    <source>
        <strain evidence="3 4">AD045</strain>
    </source>
</reference>
<evidence type="ECO:0000313" key="3">
    <source>
        <dbReference type="EMBL" id="KAG0284074.1"/>
    </source>
</evidence>
<feature type="compositionally biased region" description="Low complexity" evidence="1">
    <location>
        <begin position="1"/>
        <end position="17"/>
    </location>
</feature>
<protein>
    <recommendedName>
        <fullName evidence="2">RRM domain-containing protein</fullName>
    </recommendedName>
</protein>
<feature type="region of interest" description="Disordered" evidence="1">
    <location>
        <begin position="1"/>
        <end position="38"/>
    </location>
</feature>
<feature type="compositionally biased region" description="Polar residues" evidence="1">
    <location>
        <begin position="18"/>
        <end position="38"/>
    </location>
</feature>
<dbReference type="InterPro" id="IPR000504">
    <property type="entry name" value="RRM_dom"/>
</dbReference>
<comment type="caution">
    <text evidence="3">The sequence shown here is derived from an EMBL/GenBank/DDBJ whole genome shotgun (WGS) entry which is preliminary data.</text>
</comment>
<keyword evidence="4" id="KW-1185">Reference proteome</keyword>
<gene>
    <name evidence="3" type="ORF">BGZ96_011553</name>
</gene>
<evidence type="ECO:0000256" key="1">
    <source>
        <dbReference type="SAM" id="MobiDB-lite"/>
    </source>
</evidence>
<feature type="compositionally biased region" description="Low complexity" evidence="1">
    <location>
        <begin position="156"/>
        <end position="206"/>
    </location>
</feature>
<evidence type="ECO:0000259" key="2">
    <source>
        <dbReference type="Pfam" id="PF00076"/>
    </source>
</evidence>
<proteinExistence type="predicted"/>
<feature type="region of interest" description="Disordered" evidence="1">
    <location>
        <begin position="151"/>
        <end position="220"/>
    </location>
</feature>
<evidence type="ECO:0000313" key="4">
    <source>
        <dbReference type="Proteomes" id="UP001194696"/>
    </source>
</evidence>
<name>A0ABQ7JS15_9FUNG</name>
<sequence length="220" mass="23220">MSSSSKSSASISTEASINPLTIRTAQPPTASTVSTSKSLPIDDRRLYIGNLDSTIDDGPKKGTPRGYCFLEYETSSQAAVAIKQMNRRSLKNRPLIVSLANIAPPSTDHHHDGRKRTQDPNRPTAFSILKAGALKNASTDEKIRAMERKLAQMTESSNASATSTSTPAHHSLPSRPAESKSGAGSSSSLSSSRTTTTSSSSSTHRGAGAGSNSSARQRPY</sequence>
<dbReference type="Pfam" id="PF00076">
    <property type="entry name" value="RRM_1"/>
    <property type="match status" value="1"/>
</dbReference>
<dbReference type="InterPro" id="IPR012677">
    <property type="entry name" value="Nucleotide-bd_a/b_plait_sf"/>
</dbReference>
<dbReference type="EMBL" id="JAAAIM010000818">
    <property type="protein sequence ID" value="KAG0284074.1"/>
    <property type="molecule type" value="Genomic_DNA"/>
</dbReference>